<dbReference type="InterPro" id="IPR050107">
    <property type="entry name" value="ABC_carbohydrate_import_ATPase"/>
</dbReference>
<feature type="domain" description="ABC transporter" evidence="9">
    <location>
        <begin position="259"/>
        <end position="503"/>
    </location>
</feature>
<reference evidence="10 11" key="1">
    <citation type="journal article" date="2015" name="Genome Announc.">
        <title>Expanding the biotechnology potential of lactobacilli through comparative genomics of 213 strains and associated genera.</title>
        <authorList>
            <person name="Sun Z."/>
            <person name="Harris H.M."/>
            <person name="McCann A."/>
            <person name="Guo C."/>
            <person name="Argimon S."/>
            <person name="Zhang W."/>
            <person name="Yang X."/>
            <person name="Jeffery I.B."/>
            <person name="Cooney J.C."/>
            <person name="Kagawa T.F."/>
            <person name="Liu W."/>
            <person name="Song Y."/>
            <person name="Salvetti E."/>
            <person name="Wrobel A."/>
            <person name="Rasinkangas P."/>
            <person name="Parkhill J."/>
            <person name="Rea M.C."/>
            <person name="O'Sullivan O."/>
            <person name="Ritari J."/>
            <person name="Douillard F.P."/>
            <person name="Paul Ross R."/>
            <person name="Yang R."/>
            <person name="Briner A.E."/>
            <person name="Felis G.E."/>
            <person name="de Vos W.M."/>
            <person name="Barrangou R."/>
            <person name="Klaenhammer T.R."/>
            <person name="Caufield P.W."/>
            <person name="Cui Y."/>
            <person name="Zhang H."/>
            <person name="O'Toole P.W."/>
        </authorList>
    </citation>
    <scope>NUCLEOTIDE SEQUENCE [LARGE SCALE GENOMIC DNA]</scope>
    <source>
        <strain evidence="10 11">DSM 24301</strain>
    </source>
</reference>
<sequence>MANTTAIQLTQLTKIFGTFVANDHIDMTIRYGEVHALLGENGAGKTTLMNMLSGIYQPTSGAIEVGGKPVKLNSAKDATRLGIGMVHQHFMLVQNFTVLENIILGDEPLRHGQLNRKQAHERIVALSEQYGLQVDPDARVDEISVGMQQRVEILKVLYRDADILIFDEPTAVLTPQEVAELLAIFQRLADEDKAVILISHKLQELKAVAAVTTVIRRGKVVATVEMANTTTAELAELMVGRPIDLTQHHETMPEGPVLLALDHVTVLDHNKRPRVNDVSLELRGGEIVGLAGIDGNGQSELVRAITGLSPVASGQIHINGNDMTNASVRQIIHEGVGHIPEDRQKDGLILPMTLIDNMHLQTYHLAPFANHGYLNQKAMIDDSEKLVEQFDIRTTSVWQHAGELSGGNQQKLIIARELSRNPGVLIAVNPTRGLDVGAIEFVHRQIMAARSAGHAVLLISYELDEIRQLSDRIAVIHQGQLVGGARVDEVTVQEIGLMMAGERIADKEVTHAN</sequence>
<dbReference type="GO" id="GO:0005524">
    <property type="term" value="F:ATP binding"/>
    <property type="evidence" value="ECO:0007669"/>
    <property type="project" value="UniProtKB-KW"/>
</dbReference>
<evidence type="ECO:0000256" key="4">
    <source>
        <dbReference type="ARBA" id="ARBA00022737"/>
    </source>
</evidence>
<dbReference type="FunFam" id="3.40.50.300:FF:000127">
    <property type="entry name" value="Ribose import ATP-binding protein RbsA"/>
    <property type="match status" value="1"/>
</dbReference>
<dbReference type="RefSeq" id="WP_056992743.1">
    <property type="nucleotide sequence ID" value="NZ_JQCE01000021.1"/>
</dbReference>
<dbReference type="InterPro" id="IPR017871">
    <property type="entry name" value="ABC_transporter-like_CS"/>
</dbReference>
<dbReference type="InterPro" id="IPR027417">
    <property type="entry name" value="P-loop_NTPase"/>
</dbReference>
<dbReference type="Proteomes" id="UP000050969">
    <property type="component" value="Unassembled WGS sequence"/>
</dbReference>
<keyword evidence="11" id="KW-1185">Reference proteome</keyword>
<keyword evidence="3" id="KW-1003">Cell membrane</keyword>
<evidence type="ECO:0000256" key="3">
    <source>
        <dbReference type="ARBA" id="ARBA00022475"/>
    </source>
</evidence>
<comment type="caution">
    <text evidence="10">The sequence shown here is derived from an EMBL/GenBank/DDBJ whole genome shotgun (WGS) entry which is preliminary data.</text>
</comment>
<dbReference type="Pfam" id="PF00005">
    <property type="entry name" value="ABC_tran"/>
    <property type="match status" value="2"/>
</dbReference>
<dbReference type="GO" id="GO:0005886">
    <property type="term" value="C:plasma membrane"/>
    <property type="evidence" value="ECO:0007669"/>
    <property type="project" value="UniProtKB-SubCell"/>
</dbReference>
<dbReference type="CDD" id="cd03215">
    <property type="entry name" value="ABC_Carb_Monos_II"/>
    <property type="match status" value="1"/>
</dbReference>
<dbReference type="PANTHER" id="PTHR43790">
    <property type="entry name" value="CARBOHYDRATE TRANSPORT ATP-BINDING PROTEIN MG119-RELATED"/>
    <property type="match status" value="1"/>
</dbReference>
<proteinExistence type="predicted"/>
<evidence type="ECO:0000313" key="10">
    <source>
        <dbReference type="EMBL" id="KRO17153.1"/>
    </source>
</evidence>
<evidence type="ECO:0000256" key="5">
    <source>
        <dbReference type="ARBA" id="ARBA00022741"/>
    </source>
</evidence>
<dbReference type="PROSITE" id="PS50893">
    <property type="entry name" value="ABC_TRANSPORTER_2"/>
    <property type="match status" value="2"/>
</dbReference>
<evidence type="ECO:0000313" key="11">
    <source>
        <dbReference type="Proteomes" id="UP000050969"/>
    </source>
</evidence>
<keyword evidence="7" id="KW-1278">Translocase</keyword>
<evidence type="ECO:0000256" key="8">
    <source>
        <dbReference type="ARBA" id="ARBA00023136"/>
    </source>
</evidence>
<feature type="domain" description="ABC transporter" evidence="9">
    <location>
        <begin position="7"/>
        <end position="242"/>
    </location>
</feature>
<keyword evidence="2" id="KW-0813">Transport</keyword>
<accession>A0A0R2MUG5</accession>
<dbReference type="Gene3D" id="3.40.50.300">
    <property type="entry name" value="P-loop containing nucleotide triphosphate hydrolases"/>
    <property type="match status" value="2"/>
</dbReference>
<gene>
    <name evidence="10" type="ORF">IV56_GL000479</name>
</gene>
<keyword evidence="4" id="KW-0677">Repeat</keyword>
<keyword evidence="8" id="KW-0472">Membrane</keyword>
<evidence type="ECO:0000256" key="7">
    <source>
        <dbReference type="ARBA" id="ARBA00022967"/>
    </source>
</evidence>
<evidence type="ECO:0000256" key="1">
    <source>
        <dbReference type="ARBA" id="ARBA00004202"/>
    </source>
</evidence>
<dbReference type="SMART" id="SM00382">
    <property type="entry name" value="AAA"/>
    <property type="match status" value="2"/>
</dbReference>
<dbReference type="EMBL" id="JQCE01000021">
    <property type="protein sequence ID" value="KRO17153.1"/>
    <property type="molecule type" value="Genomic_DNA"/>
</dbReference>
<keyword evidence="6" id="KW-0067">ATP-binding</keyword>
<evidence type="ECO:0000259" key="9">
    <source>
        <dbReference type="PROSITE" id="PS50893"/>
    </source>
</evidence>
<keyword evidence="5" id="KW-0547">Nucleotide-binding</keyword>
<protein>
    <submittedName>
        <fullName evidence="10">Carbohydrate ABC transporter</fullName>
    </submittedName>
</protein>
<dbReference type="InterPro" id="IPR003593">
    <property type="entry name" value="AAA+_ATPase"/>
</dbReference>
<organism evidence="10 11">
    <name type="scientific">Lacticaseibacillus saniviri JCM 17471 = DSM 24301</name>
    <dbReference type="NCBI Taxonomy" id="1293598"/>
    <lineage>
        <taxon>Bacteria</taxon>
        <taxon>Bacillati</taxon>
        <taxon>Bacillota</taxon>
        <taxon>Bacilli</taxon>
        <taxon>Lactobacillales</taxon>
        <taxon>Lactobacillaceae</taxon>
        <taxon>Lacticaseibacillus</taxon>
    </lineage>
</organism>
<dbReference type="STRING" id="1293598.IV56_GL000479"/>
<dbReference type="AlphaFoldDB" id="A0A0R2MUG5"/>
<dbReference type="CDD" id="cd03216">
    <property type="entry name" value="ABC_Carb_Monos_I"/>
    <property type="match status" value="1"/>
</dbReference>
<dbReference type="GO" id="GO:0016887">
    <property type="term" value="F:ATP hydrolysis activity"/>
    <property type="evidence" value="ECO:0007669"/>
    <property type="project" value="InterPro"/>
</dbReference>
<dbReference type="PANTHER" id="PTHR43790:SF4">
    <property type="entry name" value="GUANOSINE IMPORT ATP-BINDING PROTEIN NUPO"/>
    <property type="match status" value="1"/>
</dbReference>
<evidence type="ECO:0000256" key="2">
    <source>
        <dbReference type="ARBA" id="ARBA00022448"/>
    </source>
</evidence>
<dbReference type="SUPFAM" id="SSF52540">
    <property type="entry name" value="P-loop containing nucleoside triphosphate hydrolases"/>
    <property type="match status" value="2"/>
</dbReference>
<evidence type="ECO:0000256" key="6">
    <source>
        <dbReference type="ARBA" id="ARBA00022840"/>
    </source>
</evidence>
<name>A0A0R2MUG5_9LACO</name>
<dbReference type="PATRIC" id="fig|1293598.4.peg.512"/>
<dbReference type="InterPro" id="IPR003439">
    <property type="entry name" value="ABC_transporter-like_ATP-bd"/>
</dbReference>
<comment type="subcellular location">
    <subcellularLocation>
        <location evidence="1">Cell membrane</location>
        <topology evidence="1">Peripheral membrane protein</topology>
    </subcellularLocation>
</comment>
<dbReference type="PROSITE" id="PS00211">
    <property type="entry name" value="ABC_TRANSPORTER_1"/>
    <property type="match status" value="2"/>
</dbReference>